<keyword evidence="2" id="KW-1185">Reference proteome</keyword>
<dbReference type="Proteomes" id="UP000238479">
    <property type="component" value="Chromosome 5"/>
</dbReference>
<organism evidence="1 2">
    <name type="scientific">Rosa chinensis</name>
    <name type="common">China rose</name>
    <dbReference type="NCBI Taxonomy" id="74649"/>
    <lineage>
        <taxon>Eukaryota</taxon>
        <taxon>Viridiplantae</taxon>
        <taxon>Streptophyta</taxon>
        <taxon>Embryophyta</taxon>
        <taxon>Tracheophyta</taxon>
        <taxon>Spermatophyta</taxon>
        <taxon>Magnoliopsida</taxon>
        <taxon>eudicotyledons</taxon>
        <taxon>Gunneridae</taxon>
        <taxon>Pentapetalae</taxon>
        <taxon>rosids</taxon>
        <taxon>fabids</taxon>
        <taxon>Rosales</taxon>
        <taxon>Rosaceae</taxon>
        <taxon>Rosoideae</taxon>
        <taxon>Rosoideae incertae sedis</taxon>
        <taxon>Rosa</taxon>
    </lineage>
</organism>
<dbReference type="EMBL" id="PDCK01000043">
    <property type="protein sequence ID" value="PRQ33904.1"/>
    <property type="molecule type" value="Genomic_DNA"/>
</dbReference>
<name>A0A2P6QIA6_ROSCH</name>
<evidence type="ECO:0000313" key="1">
    <source>
        <dbReference type="EMBL" id="PRQ33904.1"/>
    </source>
</evidence>
<dbReference type="Gramene" id="PRQ33904">
    <property type="protein sequence ID" value="PRQ33904"/>
    <property type="gene ID" value="RchiOBHm_Chr5g0062861"/>
</dbReference>
<dbReference type="AlphaFoldDB" id="A0A2P6QIA6"/>
<protein>
    <submittedName>
        <fullName evidence="1">Uncharacterized protein</fullName>
    </submittedName>
</protein>
<proteinExistence type="predicted"/>
<evidence type="ECO:0000313" key="2">
    <source>
        <dbReference type="Proteomes" id="UP000238479"/>
    </source>
</evidence>
<reference evidence="1 2" key="1">
    <citation type="journal article" date="2018" name="Nat. Genet.">
        <title>The Rosa genome provides new insights in the design of modern roses.</title>
        <authorList>
            <person name="Bendahmane M."/>
        </authorList>
    </citation>
    <scope>NUCLEOTIDE SEQUENCE [LARGE SCALE GENOMIC DNA]</scope>
    <source>
        <strain evidence="2">cv. Old Blush</strain>
    </source>
</reference>
<gene>
    <name evidence="1" type="ORF">RchiOBHm_Chr5g0062861</name>
</gene>
<accession>A0A2P6QIA6</accession>
<sequence>MGFHSQSFRFEGGGRQIIGMVVWRWKAFARSYPFNQIYALLWCVCTILCL</sequence>
<comment type="caution">
    <text evidence="1">The sequence shown here is derived from an EMBL/GenBank/DDBJ whole genome shotgun (WGS) entry which is preliminary data.</text>
</comment>